<reference evidence="21 22" key="1">
    <citation type="journal article" date="2011" name="Proc. Natl. Acad. Sci. U.S.A.">
        <title>Niche of harmful alga Aureococcus anophagefferens revealed through ecogenomics.</title>
        <authorList>
            <person name="Gobler C.J."/>
            <person name="Berry D.L."/>
            <person name="Dyhrman S.T."/>
            <person name="Wilhelm S.W."/>
            <person name="Salamov A."/>
            <person name="Lobanov A.V."/>
            <person name="Zhang Y."/>
            <person name="Collier J.L."/>
            <person name="Wurch L.L."/>
            <person name="Kustka A.B."/>
            <person name="Dill B.D."/>
            <person name="Shah M."/>
            <person name="VerBerkmoes N.C."/>
            <person name="Kuo A."/>
            <person name="Terry A."/>
            <person name="Pangilinan J."/>
            <person name="Lindquist E.A."/>
            <person name="Lucas S."/>
            <person name="Paulsen I.T."/>
            <person name="Hattenrath-Lehmann T.K."/>
            <person name="Talmage S.C."/>
            <person name="Walker E.A."/>
            <person name="Koch F."/>
            <person name="Burson A.M."/>
            <person name="Marcoval M.A."/>
            <person name="Tang Y.Z."/>
            <person name="Lecleir G.R."/>
            <person name="Coyne K.J."/>
            <person name="Berg G.M."/>
            <person name="Bertrand E.M."/>
            <person name="Saito M.A."/>
            <person name="Gladyshev V.N."/>
            <person name="Grigoriev I.V."/>
        </authorList>
    </citation>
    <scope>NUCLEOTIDE SEQUENCE [LARGE SCALE GENOMIC DNA]</scope>
    <source>
        <strain evidence="22">CCMP 1984</strain>
    </source>
</reference>
<evidence type="ECO:0000259" key="20">
    <source>
        <dbReference type="Pfam" id="PF04567"/>
    </source>
</evidence>
<dbReference type="InterPro" id="IPR007121">
    <property type="entry name" value="RNA_pol_bsu_CS"/>
</dbReference>
<dbReference type="GO" id="GO:0003677">
    <property type="term" value="F:DNA binding"/>
    <property type="evidence" value="ECO:0007669"/>
    <property type="project" value="InterPro"/>
</dbReference>
<dbReference type="Gene3D" id="2.40.50.150">
    <property type="match status" value="1"/>
</dbReference>
<keyword evidence="22" id="KW-1185">Reference proteome</keyword>
<dbReference type="FunFam" id="3.90.1100.10:FF:000021">
    <property type="entry name" value="DNA-directed RNA polymerase subunit beta"/>
    <property type="match status" value="1"/>
</dbReference>
<feature type="domain" description="DNA-directed RNA polymerase subunit 2 hybrid-binding" evidence="14">
    <location>
        <begin position="708"/>
        <end position="1084"/>
    </location>
</feature>
<evidence type="ECO:0000313" key="21">
    <source>
        <dbReference type="EMBL" id="EGB03728.1"/>
    </source>
</evidence>
<dbReference type="EC" id="2.7.7.6" evidence="12"/>
<dbReference type="Gene3D" id="3.90.1070.20">
    <property type="match status" value="1"/>
</dbReference>
<dbReference type="PANTHER" id="PTHR20856">
    <property type="entry name" value="DNA-DIRECTED RNA POLYMERASE I SUBUNIT 2"/>
    <property type="match status" value="1"/>
</dbReference>
<dbReference type="Pfam" id="PF04560">
    <property type="entry name" value="RNA_pol_Rpb2_7"/>
    <property type="match status" value="1"/>
</dbReference>
<dbReference type="Pfam" id="PF04563">
    <property type="entry name" value="RNA_pol_Rpb2_1"/>
    <property type="match status" value="1"/>
</dbReference>
<evidence type="ECO:0000259" key="18">
    <source>
        <dbReference type="Pfam" id="PF04565"/>
    </source>
</evidence>
<dbReference type="InterPro" id="IPR007120">
    <property type="entry name" value="DNA-dir_RNAP_su2_dom"/>
</dbReference>
<keyword evidence="5 12" id="KW-0548">Nucleotidyltransferase</keyword>
<evidence type="ECO:0000259" key="14">
    <source>
        <dbReference type="Pfam" id="PF00562"/>
    </source>
</evidence>
<protein>
    <recommendedName>
        <fullName evidence="12">DNA-directed RNA polymerase subunit beta</fullName>
        <ecNumber evidence="12">2.7.7.6</ecNumber>
    </recommendedName>
</protein>
<name>F0YME8_AURAN</name>
<dbReference type="InterPro" id="IPR007644">
    <property type="entry name" value="RNA_pol_bsu_protrusion"/>
</dbReference>
<feature type="domain" description="RNA polymerase Rpb2" evidence="16">
    <location>
        <begin position="180"/>
        <end position="372"/>
    </location>
</feature>
<comment type="catalytic activity">
    <reaction evidence="10 12">
        <text>RNA(n) + a ribonucleoside 5'-triphosphate = RNA(n+1) + diphosphate</text>
        <dbReference type="Rhea" id="RHEA:21248"/>
        <dbReference type="Rhea" id="RHEA-COMP:14527"/>
        <dbReference type="Rhea" id="RHEA-COMP:17342"/>
        <dbReference type="ChEBI" id="CHEBI:33019"/>
        <dbReference type="ChEBI" id="CHEBI:61557"/>
        <dbReference type="ChEBI" id="CHEBI:140395"/>
        <dbReference type="EC" id="2.7.7.6"/>
    </reaction>
</comment>
<dbReference type="OMA" id="LAYCSWC"/>
<dbReference type="KEGG" id="aaf:AURANDRAFT_39265"/>
<evidence type="ECO:0000256" key="11">
    <source>
        <dbReference type="RuleBase" id="RU000434"/>
    </source>
</evidence>
<dbReference type="EMBL" id="GL833163">
    <property type="protein sequence ID" value="EGB03728.1"/>
    <property type="molecule type" value="Genomic_DNA"/>
</dbReference>
<evidence type="ECO:0000256" key="6">
    <source>
        <dbReference type="ARBA" id="ARBA00022723"/>
    </source>
</evidence>
<comment type="similarity">
    <text evidence="2 11">Belongs to the RNA polymerase beta chain family.</text>
</comment>
<evidence type="ECO:0000256" key="12">
    <source>
        <dbReference type="RuleBase" id="RU363031"/>
    </source>
</evidence>
<dbReference type="OrthoDB" id="10248617at2759"/>
<gene>
    <name evidence="21" type="ORF">AURANDRAFT_39265</name>
</gene>
<evidence type="ECO:0000259" key="15">
    <source>
        <dbReference type="Pfam" id="PF04560"/>
    </source>
</evidence>
<dbReference type="GO" id="GO:0046872">
    <property type="term" value="F:metal ion binding"/>
    <property type="evidence" value="ECO:0007669"/>
    <property type="project" value="UniProtKB-KW"/>
</dbReference>
<dbReference type="Gene3D" id="3.90.1100.10">
    <property type="match status" value="1"/>
</dbReference>
<evidence type="ECO:0000259" key="19">
    <source>
        <dbReference type="Pfam" id="PF04566"/>
    </source>
</evidence>
<feature type="domain" description="RNA polymerase Rpb2" evidence="20">
    <location>
        <begin position="662"/>
        <end position="692"/>
    </location>
</feature>
<dbReference type="CDD" id="cd00653">
    <property type="entry name" value="RNA_pol_B_RPB2"/>
    <property type="match status" value="1"/>
</dbReference>
<organism evidence="22">
    <name type="scientific">Aureococcus anophagefferens</name>
    <name type="common">Harmful bloom alga</name>
    <dbReference type="NCBI Taxonomy" id="44056"/>
    <lineage>
        <taxon>Eukaryota</taxon>
        <taxon>Sar</taxon>
        <taxon>Stramenopiles</taxon>
        <taxon>Ochrophyta</taxon>
        <taxon>Pelagophyceae</taxon>
        <taxon>Pelagomonadales</taxon>
        <taxon>Pelagomonadaceae</taxon>
        <taxon>Aureococcus</taxon>
    </lineage>
</organism>
<dbReference type="InterPro" id="IPR037034">
    <property type="entry name" value="RNA_pol_Rpb2_2_sf"/>
</dbReference>
<evidence type="ECO:0000256" key="4">
    <source>
        <dbReference type="ARBA" id="ARBA00022679"/>
    </source>
</evidence>
<dbReference type="RefSeq" id="XP_009041583.1">
    <property type="nucleotide sequence ID" value="XM_009043335.1"/>
</dbReference>
<dbReference type="FunFam" id="2.40.270.10:FF:000006">
    <property type="entry name" value="DNA-directed RNA polymerase subunit beta"/>
    <property type="match status" value="1"/>
</dbReference>
<evidence type="ECO:0000313" key="22">
    <source>
        <dbReference type="Proteomes" id="UP000002729"/>
    </source>
</evidence>
<sequence>MHSLPMSRRLENPYLENKWQLLPHFLRLMNQHIASFDYFIETEIKKVVAAEPNHTVRSEVDPNFYLSYTDVYVGVPSIEEDAFTSTAATPFECRLRDCTYSAPIFVDVRYRRGPQIVTTKRVPIGRIPIMLRSSQCVLHNKSWSQLEALKECPHDPGGYFVVKGVEKVILMQEQLSKNRMIIELDAKGFVCATITSSTHERKSRCSIVVKPTTHGHRVYLKHNTLGDDIPVVVILKAMGMESDQEIAELVSSADLKIADIFVNSMEEPCAAHVKTQKQALEYVGQAIRAKQKAQSVDGSRSQYLPHSRRPVSIEDEAREVLAHVVLSHVPVEDYDFVAKRTYIGHVTRRVLAASLDNSLLDDKDYYGNKRLELAGQLLSLLFEDLFKRFNADLKRSADLVLQKQNRTAVFDIVKSTVWRTDTISQGFVHAISTGNWVLKRFKMDRAGVTQVLSRLSYVSAIGMMTRVNSQFEKTRKTSGPRALQLSQWGMLCPADTPEGETCGLVKNLALLAHVTTDAEVEKTKRSCFDLGVEQLGYLNGAELNSHPGAYLVFLNGLVIGACRRPHKLARGLRCMRRSKRIGEFVSVYTHTVHRAIYVACDGGRVCRPLIIATHGHSRLTAAQLATAFAKTYPNSNSQSKNDGDPNRLQSHASTQSVGTLDHLTTVGIIEYVDVNEENNCFIALDERELTPRHTHVEIDPVTILGIVSGLVAFPHHNQSPRNTYQCAMGKQAMGSVATNQYERMDSLLYSLVYPQKPMVKSRVLDLVHFDALPGGCNATLAVMSYSGYDIEDAIVLNRASLDRGFMRCLVIKRHQVSIRRYANGACDRTTGPPSIELFLQGYVFRYSALDNDGICRVGEKLHDQSIMINREMPVEDRDELTPALPGRVSAFVVLHYKSPAPSVVDRVLLTANETDQFLVKVMVRQCRRPEVGDKFASRHGQKGVCGAIVSQEDMPFSDTGVCPDVIMNPHGFPSRMTVGKIIELVAGKCGVCSGRQAYGTAFGEKTGSADCASEASCTLLKHGFSYIGKDMLYSGISGEPLRVYVFMGPVFYQKLKHMVMDKMHARARGPRAQLTRQPTEGRSRDGGLRLGEMERDCLISYGAANLITERLMISSDQFDVHVCEGCGLLGYSTAQNTERIDSTFTSWCQNCRSNEQMARICIPYACKLLFQELQSMNVTPRLKLEDMLGASTAPVNNGPVSSCRALVPNKLPKVTETADTPL</sequence>
<dbReference type="GO" id="GO:0006351">
    <property type="term" value="P:DNA-templated transcription"/>
    <property type="evidence" value="ECO:0007669"/>
    <property type="project" value="InterPro"/>
</dbReference>
<evidence type="ECO:0000256" key="10">
    <source>
        <dbReference type="ARBA" id="ARBA00048552"/>
    </source>
</evidence>
<proteinExistence type="inferred from homology"/>
<dbReference type="InterPro" id="IPR015712">
    <property type="entry name" value="DNA-dir_RNA_pol_su2"/>
</dbReference>
<dbReference type="Gene3D" id="3.90.1110.10">
    <property type="entry name" value="RNA polymerase Rpb2, domain 2"/>
    <property type="match status" value="1"/>
</dbReference>
<dbReference type="Proteomes" id="UP000002729">
    <property type="component" value="Unassembled WGS sequence"/>
</dbReference>
<dbReference type="GO" id="GO:0032549">
    <property type="term" value="F:ribonucleoside binding"/>
    <property type="evidence" value="ECO:0007669"/>
    <property type="project" value="InterPro"/>
</dbReference>
<evidence type="ECO:0000259" key="16">
    <source>
        <dbReference type="Pfam" id="PF04561"/>
    </source>
</evidence>
<dbReference type="Gene3D" id="3.90.1800.10">
    <property type="entry name" value="RNA polymerase alpha subunit dimerisation domain"/>
    <property type="match status" value="1"/>
</dbReference>
<accession>F0YME8</accession>
<dbReference type="SUPFAM" id="SSF64484">
    <property type="entry name" value="beta and beta-prime subunits of DNA dependent RNA-polymerase"/>
    <property type="match status" value="1"/>
</dbReference>
<dbReference type="GO" id="GO:0003899">
    <property type="term" value="F:DNA-directed RNA polymerase activity"/>
    <property type="evidence" value="ECO:0007669"/>
    <property type="project" value="UniProtKB-EC"/>
</dbReference>
<dbReference type="Gene3D" id="2.40.270.10">
    <property type="entry name" value="DNA-directed RNA polymerase, subunit 2, domain 6"/>
    <property type="match status" value="1"/>
</dbReference>
<dbReference type="AlphaFoldDB" id="F0YME8"/>
<keyword evidence="9" id="KW-0539">Nucleus</keyword>
<evidence type="ECO:0000256" key="7">
    <source>
        <dbReference type="ARBA" id="ARBA00022833"/>
    </source>
</evidence>
<dbReference type="Pfam" id="PF04567">
    <property type="entry name" value="RNA_pol_Rpb2_5"/>
    <property type="match status" value="1"/>
</dbReference>
<dbReference type="InParanoid" id="F0YME8"/>
<dbReference type="Pfam" id="PF00562">
    <property type="entry name" value="RNA_pol_Rpb2_6"/>
    <property type="match status" value="1"/>
</dbReference>
<dbReference type="GO" id="GO:0005634">
    <property type="term" value="C:nucleus"/>
    <property type="evidence" value="ECO:0007669"/>
    <property type="project" value="UniProtKB-SubCell"/>
</dbReference>
<evidence type="ECO:0000256" key="2">
    <source>
        <dbReference type="ARBA" id="ARBA00006835"/>
    </source>
</evidence>
<dbReference type="Pfam" id="PF04565">
    <property type="entry name" value="RNA_pol_Rpb2_3"/>
    <property type="match status" value="1"/>
</dbReference>
<dbReference type="InterPro" id="IPR037033">
    <property type="entry name" value="DNA-dir_RNAP_su2_hyb_sf"/>
</dbReference>
<feature type="domain" description="RNA polymerase Rpb2" evidence="19">
    <location>
        <begin position="552"/>
        <end position="611"/>
    </location>
</feature>
<dbReference type="InterPro" id="IPR007642">
    <property type="entry name" value="RNA_pol_Rpb2_2"/>
</dbReference>
<dbReference type="GO" id="GO:0000428">
    <property type="term" value="C:DNA-directed RNA polymerase complex"/>
    <property type="evidence" value="ECO:0007669"/>
    <property type="project" value="UniProtKB-KW"/>
</dbReference>
<dbReference type="GeneID" id="20221962"/>
<dbReference type="eggNOG" id="KOG0215">
    <property type="taxonomic scope" value="Eukaryota"/>
</dbReference>
<keyword evidence="6" id="KW-0479">Metal-binding</keyword>
<dbReference type="InterPro" id="IPR007645">
    <property type="entry name" value="RNA_pol_Rpb2_3"/>
</dbReference>
<feature type="domain" description="RNA polymerase Rpb2" evidence="18">
    <location>
        <begin position="450"/>
        <end position="514"/>
    </location>
</feature>
<feature type="domain" description="RNA polymerase Rpb2" evidence="15">
    <location>
        <begin position="1086"/>
        <end position="1184"/>
    </location>
</feature>
<evidence type="ECO:0000256" key="3">
    <source>
        <dbReference type="ARBA" id="ARBA00022478"/>
    </source>
</evidence>
<dbReference type="InterPro" id="IPR007646">
    <property type="entry name" value="RNA_pol_Rpb2_4"/>
</dbReference>
<feature type="region of interest" description="Disordered" evidence="13">
    <location>
        <begin position="1067"/>
        <end position="1086"/>
    </location>
</feature>
<dbReference type="InterPro" id="IPR007641">
    <property type="entry name" value="RNA_pol_Rpb2_7"/>
</dbReference>
<evidence type="ECO:0000256" key="9">
    <source>
        <dbReference type="ARBA" id="ARBA00023242"/>
    </source>
</evidence>
<dbReference type="InterPro" id="IPR007647">
    <property type="entry name" value="RNA_pol_Rpb2_5"/>
</dbReference>
<dbReference type="Pfam" id="PF04566">
    <property type="entry name" value="RNA_pol_Rpb2_4"/>
    <property type="match status" value="1"/>
</dbReference>
<dbReference type="FunCoup" id="F0YME8">
    <property type="interactions" value="450"/>
</dbReference>
<keyword evidence="7" id="KW-0862">Zinc</keyword>
<comment type="subcellular location">
    <subcellularLocation>
        <location evidence="1">Nucleus</location>
    </subcellularLocation>
</comment>
<dbReference type="FunFam" id="2.40.270.10:FF:000011">
    <property type="entry name" value="DNA-directed RNA polymerase subunit beta"/>
    <property type="match status" value="1"/>
</dbReference>
<dbReference type="FunFam" id="3.90.1800.10:FF:000002">
    <property type="entry name" value="DNA-directed RNA polymerase subunit beta"/>
    <property type="match status" value="1"/>
</dbReference>
<keyword evidence="8 12" id="KW-0804">Transcription</keyword>
<feature type="domain" description="RNA polymerase beta subunit protrusion" evidence="17">
    <location>
        <begin position="28"/>
        <end position="415"/>
    </location>
</feature>
<keyword evidence="3 12" id="KW-0240">DNA-directed RNA polymerase</keyword>
<keyword evidence="4 12" id="KW-0808">Transferase</keyword>
<evidence type="ECO:0000256" key="8">
    <source>
        <dbReference type="ARBA" id="ARBA00023163"/>
    </source>
</evidence>
<dbReference type="Pfam" id="PF04561">
    <property type="entry name" value="RNA_pol_Rpb2_2"/>
    <property type="match status" value="1"/>
</dbReference>
<dbReference type="PROSITE" id="PS01166">
    <property type="entry name" value="RNA_POL_BETA"/>
    <property type="match status" value="1"/>
</dbReference>
<dbReference type="InterPro" id="IPR014724">
    <property type="entry name" value="RNA_pol_RPB2_OB-fold"/>
</dbReference>
<evidence type="ECO:0000256" key="13">
    <source>
        <dbReference type="SAM" id="MobiDB-lite"/>
    </source>
</evidence>
<evidence type="ECO:0000256" key="5">
    <source>
        <dbReference type="ARBA" id="ARBA00022695"/>
    </source>
</evidence>
<evidence type="ECO:0000256" key="1">
    <source>
        <dbReference type="ARBA" id="ARBA00004123"/>
    </source>
</evidence>
<feature type="region of interest" description="Disordered" evidence="13">
    <location>
        <begin position="632"/>
        <end position="655"/>
    </location>
</feature>
<comment type="function">
    <text evidence="12">DNA-dependent RNA polymerase catalyzes the transcription of DNA into RNA using the four ribonucleoside triphosphates as substrates.</text>
</comment>
<evidence type="ECO:0000259" key="17">
    <source>
        <dbReference type="Pfam" id="PF04563"/>
    </source>
</evidence>